<evidence type="ECO:0000256" key="1">
    <source>
        <dbReference type="SAM" id="Phobius"/>
    </source>
</evidence>
<feature type="transmembrane region" description="Helical" evidence="1">
    <location>
        <begin position="53"/>
        <end position="76"/>
    </location>
</feature>
<dbReference type="Proteomes" id="UP001169764">
    <property type="component" value="Unassembled WGS sequence"/>
</dbReference>
<comment type="caution">
    <text evidence="2">The sequence shown here is derived from an EMBL/GenBank/DDBJ whole genome shotgun (WGS) entry which is preliminary data.</text>
</comment>
<dbReference type="EMBL" id="JAUOTP010000011">
    <property type="protein sequence ID" value="MDO6416602.1"/>
    <property type="molecule type" value="Genomic_DNA"/>
</dbReference>
<feature type="transmembrane region" description="Helical" evidence="1">
    <location>
        <begin position="149"/>
        <end position="170"/>
    </location>
</feature>
<gene>
    <name evidence="2" type="ORF">Q4F19_19620</name>
</gene>
<keyword evidence="3" id="KW-1185">Reference proteome</keyword>
<name>A0ABT8YE20_9SPHN</name>
<reference evidence="2" key="1">
    <citation type="submission" date="2023-07" db="EMBL/GenBank/DDBJ databases">
        <authorList>
            <person name="Kim M."/>
        </authorList>
    </citation>
    <scope>NUCLEOTIDE SEQUENCE</scope>
    <source>
        <strain evidence="2">BIUV-7</strain>
    </source>
</reference>
<proteinExistence type="predicted"/>
<organism evidence="2 3">
    <name type="scientific">Sphingomonas natans</name>
    <dbReference type="NCBI Taxonomy" id="3063330"/>
    <lineage>
        <taxon>Bacteria</taxon>
        <taxon>Pseudomonadati</taxon>
        <taxon>Pseudomonadota</taxon>
        <taxon>Alphaproteobacteria</taxon>
        <taxon>Sphingomonadales</taxon>
        <taxon>Sphingomonadaceae</taxon>
        <taxon>Sphingomonas</taxon>
    </lineage>
</organism>
<protein>
    <submittedName>
        <fullName evidence="2">Uncharacterized protein</fullName>
    </submittedName>
</protein>
<keyword evidence="1" id="KW-1133">Transmembrane helix</keyword>
<feature type="transmembrane region" description="Helical" evidence="1">
    <location>
        <begin position="109"/>
        <end position="129"/>
    </location>
</feature>
<feature type="transmembrane region" description="Helical" evidence="1">
    <location>
        <begin position="29"/>
        <end position="47"/>
    </location>
</feature>
<evidence type="ECO:0000313" key="2">
    <source>
        <dbReference type="EMBL" id="MDO6416602.1"/>
    </source>
</evidence>
<accession>A0ABT8YE20</accession>
<dbReference type="RefSeq" id="WP_303546297.1">
    <property type="nucleotide sequence ID" value="NZ_JAUOTP010000011.1"/>
</dbReference>
<evidence type="ECO:0000313" key="3">
    <source>
        <dbReference type="Proteomes" id="UP001169764"/>
    </source>
</evidence>
<keyword evidence="1" id="KW-0472">Membrane</keyword>
<sequence length="185" mass="20708">MIPVNFSSWSENRATFGGGGKAWSDRAVFLYYFSGVAICCALGVISGRPSEDLLSGLLSAVSIIAGFSFSALMFFVDHEFSVVKEIDSLEQASKQKRIDKLADSVFRMLYYFTIVALALISSCVVALLMPALSSSAPLSVARYFWAPEFFGRSLLYFLMLETATTFLRILRRLRYLFGKVRELQR</sequence>
<keyword evidence="1" id="KW-0812">Transmembrane</keyword>